<dbReference type="AlphaFoldDB" id="A0AAV5TJ97"/>
<keyword evidence="1" id="KW-0472">Membrane</keyword>
<proteinExistence type="predicted"/>
<keyword evidence="1" id="KW-0812">Transmembrane</keyword>
<reference evidence="2" key="1">
    <citation type="submission" date="2023-10" db="EMBL/GenBank/DDBJ databases">
        <title>Genome assembly of Pristionchus species.</title>
        <authorList>
            <person name="Yoshida K."/>
            <person name="Sommer R.J."/>
        </authorList>
    </citation>
    <scope>NUCLEOTIDE SEQUENCE</scope>
    <source>
        <strain evidence="2">RS0144</strain>
    </source>
</reference>
<evidence type="ECO:0000313" key="2">
    <source>
        <dbReference type="EMBL" id="GMS94475.1"/>
    </source>
</evidence>
<gene>
    <name evidence="2" type="ORF">PENTCL1PPCAC_16650</name>
</gene>
<dbReference type="EMBL" id="BTSX01000004">
    <property type="protein sequence ID" value="GMS94475.1"/>
    <property type="molecule type" value="Genomic_DNA"/>
</dbReference>
<dbReference type="Proteomes" id="UP001432027">
    <property type="component" value="Unassembled WGS sequence"/>
</dbReference>
<organism evidence="2 3">
    <name type="scientific">Pristionchus entomophagus</name>
    <dbReference type="NCBI Taxonomy" id="358040"/>
    <lineage>
        <taxon>Eukaryota</taxon>
        <taxon>Metazoa</taxon>
        <taxon>Ecdysozoa</taxon>
        <taxon>Nematoda</taxon>
        <taxon>Chromadorea</taxon>
        <taxon>Rhabditida</taxon>
        <taxon>Rhabditina</taxon>
        <taxon>Diplogasteromorpha</taxon>
        <taxon>Diplogasteroidea</taxon>
        <taxon>Neodiplogasteridae</taxon>
        <taxon>Pristionchus</taxon>
    </lineage>
</organism>
<protein>
    <recommendedName>
        <fullName evidence="4">Serpentine receptor class gamma</fullName>
    </recommendedName>
</protein>
<name>A0AAV5TJ97_9BILA</name>
<comment type="caution">
    <text evidence="2">The sequence shown here is derived from an EMBL/GenBank/DDBJ whole genome shotgun (WGS) entry which is preliminary data.</text>
</comment>
<evidence type="ECO:0008006" key="4">
    <source>
        <dbReference type="Google" id="ProtNLM"/>
    </source>
</evidence>
<sequence>FILMTTILSSFLFGIFLTLNRYLAIARWSTFRLYDEHYVQFAIMLTYPLPILFGARSLIWRSYLLKGEGKEKNNGTIFLYFTPPMGDWTVEFAINGATLVLLSEFVFP</sequence>
<evidence type="ECO:0000256" key="1">
    <source>
        <dbReference type="SAM" id="Phobius"/>
    </source>
</evidence>
<keyword evidence="1" id="KW-1133">Transmembrane helix</keyword>
<feature type="non-terminal residue" evidence="2">
    <location>
        <position position="1"/>
    </location>
</feature>
<accession>A0AAV5TJ97</accession>
<feature type="transmembrane region" description="Helical" evidence="1">
    <location>
        <begin position="38"/>
        <end position="59"/>
    </location>
</feature>
<feature type="transmembrane region" description="Helical" evidence="1">
    <location>
        <begin position="6"/>
        <end position="26"/>
    </location>
</feature>
<keyword evidence="3" id="KW-1185">Reference proteome</keyword>
<evidence type="ECO:0000313" key="3">
    <source>
        <dbReference type="Proteomes" id="UP001432027"/>
    </source>
</evidence>